<evidence type="ECO:0000256" key="7">
    <source>
        <dbReference type="ARBA" id="ARBA00022618"/>
    </source>
</evidence>
<evidence type="ECO:0000256" key="2">
    <source>
        <dbReference type="ARBA" id="ARBA00004214"/>
    </source>
</evidence>
<dbReference type="PROSITE" id="PS51719">
    <property type="entry name" value="G_SEPTIN"/>
    <property type="match status" value="1"/>
</dbReference>
<dbReference type="InterPro" id="IPR016491">
    <property type="entry name" value="Septin"/>
</dbReference>
<evidence type="ECO:0000256" key="15">
    <source>
        <dbReference type="PIRNR" id="PIRNR006698"/>
    </source>
</evidence>
<feature type="site" description="Important for dimerization" evidence="16">
    <location>
        <position position="155"/>
    </location>
</feature>
<accession>A0A1J1I1N7</accession>
<dbReference type="GO" id="GO:0005819">
    <property type="term" value="C:spindle"/>
    <property type="evidence" value="ECO:0007669"/>
    <property type="project" value="UniProtKB-SubCell"/>
</dbReference>
<keyword evidence="10 16" id="KW-0342">GTP-binding</keyword>
<name>A0A1J1I1N7_9DIPT</name>
<keyword evidence="11" id="KW-0472">Membrane</keyword>
<dbReference type="SUPFAM" id="SSF52540">
    <property type="entry name" value="P-loop containing nucleoside triphosphate hydrolases"/>
    <property type="match status" value="1"/>
</dbReference>
<evidence type="ECO:0000256" key="9">
    <source>
        <dbReference type="ARBA" id="ARBA00022776"/>
    </source>
</evidence>
<comment type="subcellular location">
    <subcellularLocation>
        <location evidence="3">Cell projection</location>
        <location evidence="3">Cilium membrane</location>
    </subcellularLocation>
    <subcellularLocation>
        <location evidence="4">Cleavage furrow</location>
    </subcellularLocation>
    <subcellularLocation>
        <location evidence="1">Cytoplasm</location>
        <location evidence="1">Cytoskeleton</location>
        <location evidence="1">Spindle</location>
    </subcellularLocation>
    <subcellularLocation>
        <location evidence="2">Midbody</location>
    </subcellularLocation>
</comment>
<dbReference type="InterPro" id="IPR008113">
    <property type="entry name" value="Septin2"/>
</dbReference>
<keyword evidence="7" id="KW-0132">Cell division</keyword>
<keyword evidence="20" id="KW-1185">Reference proteome</keyword>
<dbReference type="Pfam" id="PF00735">
    <property type="entry name" value="Septin"/>
    <property type="match status" value="1"/>
</dbReference>
<evidence type="ECO:0000256" key="5">
    <source>
        <dbReference type="ARBA" id="ARBA00022475"/>
    </source>
</evidence>
<evidence type="ECO:0000256" key="14">
    <source>
        <dbReference type="ARBA" id="ARBA00023306"/>
    </source>
</evidence>
<dbReference type="EMBL" id="CVRI01000037">
    <property type="protein sequence ID" value="CRK93500.1"/>
    <property type="molecule type" value="Genomic_DNA"/>
</dbReference>
<evidence type="ECO:0000259" key="18">
    <source>
        <dbReference type="PROSITE" id="PS51719"/>
    </source>
</evidence>
<dbReference type="OrthoDB" id="416553at2759"/>
<dbReference type="PRINTS" id="PR01740">
    <property type="entry name" value="SEPTIN2"/>
</dbReference>
<dbReference type="GO" id="GO:0005737">
    <property type="term" value="C:cytoplasm"/>
    <property type="evidence" value="ECO:0007669"/>
    <property type="project" value="UniProtKB-ARBA"/>
</dbReference>
<dbReference type="FunFam" id="3.40.50.300:FF:000064">
    <property type="entry name" value="Septin 4"/>
    <property type="match status" value="1"/>
</dbReference>
<comment type="similarity">
    <text evidence="15 17">Belongs to the TRAFAC class TrmE-Era-EngA-EngB-Septin-like GTPase superfamily. Septin GTPase family.</text>
</comment>
<evidence type="ECO:0000256" key="3">
    <source>
        <dbReference type="ARBA" id="ARBA00004309"/>
    </source>
</evidence>
<evidence type="ECO:0000256" key="16">
    <source>
        <dbReference type="PIRSR" id="PIRSR006698-2"/>
    </source>
</evidence>
<keyword evidence="13" id="KW-0966">Cell projection</keyword>
<dbReference type="GO" id="GO:0032154">
    <property type="term" value="C:cleavage furrow"/>
    <property type="evidence" value="ECO:0007669"/>
    <property type="project" value="UniProtKB-SubCell"/>
</dbReference>
<evidence type="ECO:0000256" key="12">
    <source>
        <dbReference type="ARBA" id="ARBA00023212"/>
    </source>
</evidence>
<keyword evidence="12" id="KW-0206">Cytoskeleton</keyword>
<dbReference type="STRING" id="568069.A0A1J1I1N7"/>
<protein>
    <recommendedName>
        <fullName evidence="15">Septin</fullName>
    </recommendedName>
</protein>
<dbReference type="GO" id="GO:0005525">
    <property type="term" value="F:GTP binding"/>
    <property type="evidence" value="ECO:0007669"/>
    <property type="project" value="UniProtKB-UniRule"/>
</dbReference>
<dbReference type="GO" id="GO:0030496">
    <property type="term" value="C:midbody"/>
    <property type="evidence" value="ECO:0007669"/>
    <property type="project" value="UniProtKB-SubCell"/>
</dbReference>
<evidence type="ECO:0000256" key="6">
    <source>
        <dbReference type="ARBA" id="ARBA00022490"/>
    </source>
</evidence>
<dbReference type="AlphaFoldDB" id="A0A1J1I1N7"/>
<evidence type="ECO:0000256" key="8">
    <source>
        <dbReference type="ARBA" id="ARBA00022741"/>
    </source>
</evidence>
<dbReference type="InterPro" id="IPR027417">
    <property type="entry name" value="P-loop_NTPase"/>
</dbReference>
<dbReference type="PANTHER" id="PTHR18884">
    <property type="entry name" value="SEPTIN"/>
    <property type="match status" value="1"/>
</dbReference>
<keyword evidence="6" id="KW-0963">Cytoplasm</keyword>
<reference evidence="19 20" key="1">
    <citation type="submission" date="2015-04" db="EMBL/GenBank/DDBJ databases">
        <authorList>
            <person name="Syromyatnikov M.Y."/>
            <person name="Popov V.N."/>
        </authorList>
    </citation>
    <scope>NUCLEOTIDE SEQUENCE [LARGE SCALE GENOMIC DNA]</scope>
</reference>
<dbReference type="PIRSF" id="PIRSF006698">
    <property type="entry name" value="Septin"/>
    <property type="match status" value="1"/>
</dbReference>
<evidence type="ECO:0000256" key="17">
    <source>
        <dbReference type="RuleBase" id="RU004560"/>
    </source>
</evidence>
<evidence type="ECO:0000256" key="1">
    <source>
        <dbReference type="ARBA" id="ARBA00004186"/>
    </source>
</evidence>
<keyword evidence="5" id="KW-1003">Cell membrane</keyword>
<dbReference type="CDD" id="cd01850">
    <property type="entry name" value="CDC_Septin"/>
    <property type="match status" value="1"/>
</dbReference>
<evidence type="ECO:0000256" key="10">
    <source>
        <dbReference type="ARBA" id="ARBA00023134"/>
    </source>
</evidence>
<organism evidence="19 20">
    <name type="scientific">Clunio marinus</name>
    <dbReference type="NCBI Taxonomy" id="568069"/>
    <lineage>
        <taxon>Eukaryota</taxon>
        <taxon>Metazoa</taxon>
        <taxon>Ecdysozoa</taxon>
        <taxon>Arthropoda</taxon>
        <taxon>Hexapoda</taxon>
        <taxon>Insecta</taxon>
        <taxon>Pterygota</taxon>
        <taxon>Neoptera</taxon>
        <taxon>Endopterygota</taxon>
        <taxon>Diptera</taxon>
        <taxon>Nematocera</taxon>
        <taxon>Chironomoidea</taxon>
        <taxon>Chironomidae</taxon>
        <taxon>Clunio</taxon>
    </lineage>
</organism>
<evidence type="ECO:0000313" key="20">
    <source>
        <dbReference type="Proteomes" id="UP000183832"/>
    </source>
</evidence>
<evidence type="ECO:0000256" key="4">
    <source>
        <dbReference type="ARBA" id="ARBA00004626"/>
    </source>
</evidence>
<feature type="domain" description="Septin-type G" evidence="18">
    <location>
        <begin position="33"/>
        <end position="305"/>
    </location>
</feature>
<dbReference type="GO" id="GO:0060170">
    <property type="term" value="C:ciliary membrane"/>
    <property type="evidence" value="ECO:0007669"/>
    <property type="project" value="UniProtKB-SubCell"/>
</dbReference>
<keyword evidence="14" id="KW-0131">Cell cycle</keyword>
<evidence type="ECO:0000256" key="13">
    <source>
        <dbReference type="ARBA" id="ARBA00023273"/>
    </source>
</evidence>
<evidence type="ECO:0000313" key="19">
    <source>
        <dbReference type="EMBL" id="CRK93500.1"/>
    </source>
</evidence>
<dbReference type="Gene3D" id="3.40.50.300">
    <property type="entry name" value="P-loop containing nucleotide triphosphate hydrolases"/>
    <property type="match status" value="1"/>
</dbReference>
<keyword evidence="8 16" id="KW-0547">Nucleotide-binding</keyword>
<dbReference type="Proteomes" id="UP000183832">
    <property type="component" value="Unassembled WGS sequence"/>
</dbReference>
<dbReference type="GO" id="GO:0051301">
    <property type="term" value="P:cell division"/>
    <property type="evidence" value="ECO:0007669"/>
    <property type="project" value="UniProtKB-KW"/>
</dbReference>
<keyword evidence="9" id="KW-0498">Mitosis</keyword>
<proteinExistence type="inferred from homology"/>
<dbReference type="InterPro" id="IPR030379">
    <property type="entry name" value="G_SEPTIN_dom"/>
</dbReference>
<sequence>MSSDNKQFSSLDTAGYVGFANLPNQVHRKSVKKGFEFTLMIVGESGLGKSTLVNSLFLTDLYPERVVPDAVEKQKQTLKLDASTVEIEERGVKLRLTVVDTPGFGDAIDNSDSFSAILEYIDEQYERFLRDESGLNRRNIIDNRIHCCFYFISPFGHGLKPLDIEFMKKLHSKVNIVPVIAKADVLTKKEMNRLKIRILEEIKENGIKIYPLPDCDSDEDEDYKEQVRQLKEAVPFAVVGSTTLLEVKGKKVRGRLYPWGVVEVENPEHNDFIKLRTMLITHMQDLQEVTQEVHYENYRSQRLAKSVRQNGTKTTNGNGHLAKEEVFDDVDSSEKDRILKEKEAELRRMQEMLAQMQAKMQQAQQ</sequence>
<gene>
    <name evidence="19" type="primary">putative Septin-1</name>
    <name evidence="19" type="ORF">CLUMA_CG007036</name>
</gene>
<evidence type="ECO:0000256" key="11">
    <source>
        <dbReference type="ARBA" id="ARBA00023136"/>
    </source>
</evidence>